<dbReference type="AlphaFoldDB" id="L0JLG7"/>
<evidence type="ECO:0000313" key="5">
    <source>
        <dbReference type="EMBL" id="AGB32124.1"/>
    </source>
</evidence>
<dbReference type="GeneID" id="14335467"/>
<evidence type="ECO:0000313" key="6">
    <source>
        <dbReference type="EMBL" id="ELY76991.1"/>
    </source>
</evidence>
<accession>L0JLG7</accession>
<keyword evidence="8" id="KW-1185">Reference proteome</keyword>
<dbReference type="STRING" id="797303.Natpe_2304"/>
<sequence>MGTKHTRVDDAPDDPDDLLPERSVLSLEEYLEMQAAVGNRTRFEILYRLSHADELTPTELDSVMDVDDSTLHYHLEKLRDVGLIEKRVRTERDSNGLYTYYRPTVLGEVILEHGVEELLRREWDFGEAYDSSAA</sequence>
<dbReference type="InterPro" id="IPR011991">
    <property type="entry name" value="ArsR-like_HTH"/>
</dbReference>
<dbReference type="Gene3D" id="1.10.10.10">
    <property type="entry name" value="Winged helix-like DNA-binding domain superfamily/Winged helix DNA-binding domain"/>
    <property type="match status" value="1"/>
</dbReference>
<name>L0JLG7_NATP1</name>
<dbReference type="PANTHER" id="PTHR33154">
    <property type="entry name" value="TRANSCRIPTIONAL REGULATOR, ARSR FAMILY"/>
    <property type="match status" value="1"/>
</dbReference>
<feature type="domain" description="HTH arsR-type" evidence="4">
    <location>
        <begin position="22"/>
        <end position="117"/>
    </location>
</feature>
<evidence type="ECO:0000256" key="2">
    <source>
        <dbReference type="ARBA" id="ARBA00023125"/>
    </source>
</evidence>
<dbReference type="GO" id="GO:0003700">
    <property type="term" value="F:DNA-binding transcription factor activity"/>
    <property type="evidence" value="ECO:0007669"/>
    <property type="project" value="InterPro"/>
</dbReference>
<protein>
    <submittedName>
        <fullName evidence="6">Regulatory protein ArsR</fullName>
    </submittedName>
    <submittedName>
        <fullName evidence="5">Transcriptional regulator</fullName>
    </submittedName>
</protein>
<evidence type="ECO:0000313" key="7">
    <source>
        <dbReference type="Proteomes" id="UP000010843"/>
    </source>
</evidence>
<dbReference type="OrthoDB" id="134936at2157"/>
<dbReference type="HOGENOM" id="CLU_147138_0_0_2"/>
<dbReference type="PANTHER" id="PTHR33154:SF33">
    <property type="entry name" value="TRANSCRIPTIONAL REPRESSOR SDPR"/>
    <property type="match status" value="1"/>
</dbReference>
<dbReference type="InterPro" id="IPR036388">
    <property type="entry name" value="WH-like_DNA-bd_sf"/>
</dbReference>
<gene>
    <name evidence="5" type="ordered locus">Natpe_2304</name>
    <name evidence="6" type="ORF">C488_07677</name>
</gene>
<dbReference type="InterPro" id="IPR051081">
    <property type="entry name" value="HTH_MetalResp_TranReg"/>
</dbReference>
<dbReference type="Proteomes" id="UP000010843">
    <property type="component" value="Chromosome"/>
</dbReference>
<dbReference type="RefSeq" id="WP_006180887.1">
    <property type="nucleotide sequence ID" value="NC_019962.1"/>
</dbReference>
<dbReference type="EMBL" id="AOIE01000043">
    <property type="protein sequence ID" value="ELY76991.1"/>
    <property type="molecule type" value="Genomic_DNA"/>
</dbReference>
<organism evidence="5 7">
    <name type="scientific">Natrinema pellirubrum (strain DSM 15624 / CIP 106293 / JCM 10476 / NCIMB 786 / 157)</name>
    <dbReference type="NCBI Taxonomy" id="797303"/>
    <lineage>
        <taxon>Archaea</taxon>
        <taxon>Methanobacteriati</taxon>
        <taxon>Methanobacteriota</taxon>
        <taxon>Stenosarchaea group</taxon>
        <taxon>Halobacteria</taxon>
        <taxon>Halobacteriales</taxon>
        <taxon>Natrialbaceae</taxon>
        <taxon>Natrinema</taxon>
    </lineage>
</organism>
<dbReference type="Pfam" id="PF12840">
    <property type="entry name" value="HTH_20"/>
    <property type="match status" value="1"/>
</dbReference>
<dbReference type="CDD" id="cd00090">
    <property type="entry name" value="HTH_ARSR"/>
    <property type="match status" value="1"/>
</dbReference>
<reference evidence="5" key="1">
    <citation type="submission" date="2012-02" db="EMBL/GenBank/DDBJ databases">
        <title>Complete sequence of chromosome of Natrinema pellirubrum DSM 15624.</title>
        <authorList>
            <consortium name="US DOE Joint Genome Institute"/>
            <person name="Lucas S."/>
            <person name="Han J."/>
            <person name="Lapidus A."/>
            <person name="Cheng J.-F."/>
            <person name="Goodwin L."/>
            <person name="Pitluck S."/>
            <person name="Peters L."/>
            <person name="Teshima H."/>
            <person name="Detter J.C."/>
            <person name="Han C."/>
            <person name="Tapia R."/>
            <person name="Land M."/>
            <person name="Hauser L."/>
            <person name="Kyrpides N."/>
            <person name="Ivanova N."/>
            <person name="Pagani I."/>
            <person name="Sproer C."/>
            <person name="Anderson I."/>
            <person name="Woyke T."/>
        </authorList>
    </citation>
    <scope>NUCLEOTIDE SEQUENCE</scope>
    <source>
        <strain evidence="5">DSM 15624</strain>
    </source>
</reference>
<dbReference type="SMART" id="SM00418">
    <property type="entry name" value="HTH_ARSR"/>
    <property type="match status" value="1"/>
</dbReference>
<dbReference type="InterPro" id="IPR001845">
    <property type="entry name" value="HTH_ArsR_DNA-bd_dom"/>
</dbReference>
<dbReference type="Proteomes" id="UP000011593">
    <property type="component" value="Unassembled WGS sequence"/>
</dbReference>
<evidence type="ECO:0000313" key="8">
    <source>
        <dbReference type="Proteomes" id="UP000011593"/>
    </source>
</evidence>
<dbReference type="EMBL" id="CP003372">
    <property type="protein sequence ID" value="AGB32124.1"/>
    <property type="molecule type" value="Genomic_DNA"/>
</dbReference>
<reference evidence="7" key="2">
    <citation type="submission" date="2012-02" db="EMBL/GenBank/DDBJ databases">
        <title>Complete sequence of chromosome of Natrinema pellirubrum DSM 15624.</title>
        <authorList>
            <person name="Lucas S."/>
            <person name="Han J."/>
            <person name="Lapidus A."/>
            <person name="Cheng J.-F."/>
            <person name="Goodwin L."/>
            <person name="Pitluck S."/>
            <person name="Peters L."/>
            <person name="Teshima H."/>
            <person name="Detter J.C."/>
            <person name="Han C."/>
            <person name="Tapia R."/>
            <person name="Land M."/>
            <person name="Hauser L."/>
            <person name="Kyrpides N."/>
            <person name="Ivanova N."/>
            <person name="Pagani I."/>
            <person name="Sproer C."/>
            <person name="Anderson I."/>
            <person name="Woyke T."/>
        </authorList>
    </citation>
    <scope>NUCLEOTIDE SEQUENCE [LARGE SCALE GENOMIC DNA]</scope>
    <source>
        <strain evidence="7">DSM 15624 / JCM 10476 / NCIMB 786</strain>
    </source>
</reference>
<keyword evidence="3" id="KW-0804">Transcription</keyword>
<dbReference type="GO" id="GO:0003677">
    <property type="term" value="F:DNA binding"/>
    <property type="evidence" value="ECO:0007669"/>
    <property type="project" value="UniProtKB-KW"/>
</dbReference>
<keyword evidence="1" id="KW-0805">Transcription regulation</keyword>
<evidence type="ECO:0000259" key="4">
    <source>
        <dbReference type="PROSITE" id="PS50987"/>
    </source>
</evidence>
<evidence type="ECO:0000256" key="3">
    <source>
        <dbReference type="ARBA" id="ARBA00023163"/>
    </source>
</evidence>
<evidence type="ECO:0000256" key="1">
    <source>
        <dbReference type="ARBA" id="ARBA00023015"/>
    </source>
</evidence>
<dbReference type="KEGG" id="npe:Natpe_2304"/>
<proteinExistence type="predicted"/>
<dbReference type="InterPro" id="IPR036390">
    <property type="entry name" value="WH_DNA-bd_sf"/>
</dbReference>
<dbReference type="PATRIC" id="fig|797303.5.peg.1554"/>
<dbReference type="eggNOG" id="arCOG01680">
    <property type="taxonomic scope" value="Archaea"/>
</dbReference>
<keyword evidence="2" id="KW-0238">DNA-binding</keyword>
<dbReference type="PROSITE" id="PS50987">
    <property type="entry name" value="HTH_ARSR_2"/>
    <property type="match status" value="1"/>
</dbReference>
<dbReference type="SUPFAM" id="SSF46785">
    <property type="entry name" value="Winged helix' DNA-binding domain"/>
    <property type="match status" value="1"/>
</dbReference>
<reference evidence="6 8" key="3">
    <citation type="journal article" date="2014" name="PLoS Genet.">
        <title>Phylogenetically driven sequencing of extremely halophilic archaea reveals strategies for static and dynamic osmo-response.</title>
        <authorList>
            <person name="Becker E.A."/>
            <person name="Seitzer P.M."/>
            <person name="Tritt A."/>
            <person name="Larsen D."/>
            <person name="Krusor M."/>
            <person name="Yao A.I."/>
            <person name="Wu D."/>
            <person name="Madern D."/>
            <person name="Eisen J.A."/>
            <person name="Darling A.E."/>
            <person name="Facciotti M.T."/>
        </authorList>
    </citation>
    <scope>NUCLEOTIDE SEQUENCE [LARGE SCALE GENOMIC DNA]</scope>
    <source>
        <strain evidence="6 8">DSM 15624</strain>
    </source>
</reference>